<organism evidence="2 3">
    <name type="scientific">Paenibacillus eucommiae</name>
    <dbReference type="NCBI Taxonomy" id="1355755"/>
    <lineage>
        <taxon>Bacteria</taxon>
        <taxon>Bacillati</taxon>
        <taxon>Bacillota</taxon>
        <taxon>Bacilli</taxon>
        <taxon>Bacillales</taxon>
        <taxon>Paenibacillaceae</taxon>
        <taxon>Paenibacillus</taxon>
    </lineage>
</organism>
<gene>
    <name evidence="2" type="ORF">J2Z66_004261</name>
</gene>
<dbReference type="EMBL" id="JAGGLB010000014">
    <property type="protein sequence ID" value="MBP1992652.1"/>
    <property type="molecule type" value="Genomic_DNA"/>
</dbReference>
<accession>A0ABS4IYI2</accession>
<reference evidence="2 3" key="1">
    <citation type="submission" date="2021-03" db="EMBL/GenBank/DDBJ databases">
        <title>Genomic Encyclopedia of Type Strains, Phase IV (KMG-IV): sequencing the most valuable type-strain genomes for metagenomic binning, comparative biology and taxonomic classification.</title>
        <authorList>
            <person name="Goeker M."/>
        </authorList>
    </citation>
    <scope>NUCLEOTIDE SEQUENCE [LARGE SCALE GENOMIC DNA]</scope>
    <source>
        <strain evidence="2 3">DSM 26048</strain>
    </source>
</reference>
<name>A0ABS4IYI2_9BACL</name>
<evidence type="ECO:0000313" key="2">
    <source>
        <dbReference type="EMBL" id="MBP1992652.1"/>
    </source>
</evidence>
<keyword evidence="3" id="KW-1185">Reference proteome</keyword>
<protein>
    <recommendedName>
        <fullName evidence="4">Flagellar protein FliT</fullName>
    </recommendedName>
</protein>
<comment type="caution">
    <text evidence="2">The sequence shown here is derived from an EMBL/GenBank/DDBJ whole genome shotgun (WGS) entry which is preliminary data.</text>
</comment>
<evidence type="ECO:0000313" key="3">
    <source>
        <dbReference type="Proteomes" id="UP001519287"/>
    </source>
</evidence>
<evidence type="ECO:0000256" key="1">
    <source>
        <dbReference type="SAM" id="MobiDB-lite"/>
    </source>
</evidence>
<proteinExistence type="predicted"/>
<evidence type="ECO:0008006" key="4">
    <source>
        <dbReference type="Google" id="ProtNLM"/>
    </source>
</evidence>
<sequence>MDKTLNELMSLTQDVIGRMPVITYEELEEFLDKRGALISTLIEMDVSGEADMKLYKASIESVLAYDSLIQDRMNHLKLQASSELIKLQTTRKQKSGYDSADNTESLFYDQRN</sequence>
<feature type="region of interest" description="Disordered" evidence="1">
    <location>
        <begin position="92"/>
        <end position="112"/>
    </location>
</feature>
<dbReference type="RefSeq" id="WP_209973827.1">
    <property type="nucleotide sequence ID" value="NZ_JAGGLB010000014.1"/>
</dbReference>
<dbReference type="Proteomes" id="UP001519287">
    <property type="component" value="Unassembled WGS sequence"/>
</dbReference>